<name>A0A564ZI23_9BACT</name>
<proteinExistence type="predicted"/>
<gene>
    <name evidence="2" type="ORF">MELA_00673</name>
</gene>
<organism evidence="2 3">
    <name type="scientific">Candidatus Methylomirabilis lanthanidiphila</name>
    <dbReference type="NCBI Taxonomy" id="2211376"/>
    <lineage>
        <taxon>Bacteria</taxon>
        <taxon>Candidatus Methylomirabilota</taxon>
        <taxon>Candidatus Methylomirabilia</taxon>
        <taxon>Candidatus Methylomirabilales</taxon>
        <taxon>Candidatus Methylomirabilaceae</taxon>
        <taxon>Candidatus Methylomirabilis</taxon>
    </lineage>
</organism>
<feature type="compositionally biased region" description="Polar residues" evidence="1">
    <location>
        <begin position="1"/>
        <end position="14"/>
    </location>
</feature>
<protein>
    <submittedName>
        <fullName evidence="2">Uncharacterized protein</fullName>
    </submittedName>
</protein>
<dbReference type="AlphaFoldDB" id="A0A564ZI23"/>
<evidence type="ECO:0000313" key="2">
    <source>
        <dbReference type="EMBL" id="VUZ84302.1"/>
    </source>
</evidence>
<dbReference type="Proteomes" id="UP000334340">
    <property type="component" value="Unassembled WGS sequence"/>
</dbReference>
<accession>A0A564ZI23</accession>
<feature type="region of interest" description="Disordered" evidence="1">
    <location>
        <begin position="1"/>
        <end position="22"/>
    </location>
</feature>
<keyword evidence="3" id="KW-1185">Reference proteome</keyword>
<dbReference type="EMBL" id="CABIKM010000011">
    <property type="protein sequence ID" value="VUZ84302.1"/>
    <property type="molecule type" value="Genomic_DNA"/>
</dbReference>
<evidence type="ECO:0000313" key="3">
    <source>
        <dbReference type="Proteomes" id="UP000334340"/>
    </source>
</evidence>
<sequence>MTSCSPHVSITLSHSDPPFQKGGAGGFRSAYCTFSVRVTNEVDHRFVLLLGKIGHLTRKFPP</sequence>
<reference evidence="2 3" key="1">
    <citation type="submission" date="2019-07" db="EMBL/GenBank/DDBJ databases">
        <authorList>
            <person name="Cremers G."/>
        </authorList>
    </citation>
    <scope>NUCLEOTIDE SEQUENCE [LARGE SCALE GENOMIC DNA]</scope>
</reference>
<evidence type="ECO:0000256" key="1">
    <source>
        <dbReference type="SAM" id="MobiDB-lite"/>
    </source>
</evidence>